<keyword evidence="3 8" id="KW-0812">Transmembrane</keyword>
<dbReference type="CDD" id="cd03390">
    <property type="entry name" value="PAP2_containing_1_like"/>
    <property type="match status" value="1"/>
</dbReference>
<dbReference type="GO" id="GO:0016020">
    <property type="term" value="C:membrane"/>
    <property type="evidence" value="ECO:0000318"/>
    <property type="project" value="GO_Central"/>
</dbReference>
<dbReference type="OMA" id="PWWDLRS"/>
<reference evidence="10 11" key="2">
    <citation type="journal article" date="2018" name="Plant J.">
        <title>The Physcomitrella patens chromosome-scale assembly reveals moss genome structure and evolution.</title>
        <authorList>
            <person name="Lang D."/>
            <person name="Ullrich K.K."/>
            <person name="Murat F."/>
            <person name="Fuchs J."/>
            <person name="Jenkins J."/>
            <person name="Haas F.B."/>
            <person name="Piednoel M."/>
            <person name="Gundlach H."/>
            <person name="Van Bel M."/>
            <person name="Meyberg R."/>
            <person name="Vives C."/>
            <person name="Morata J."/>
            <person name="Symeonidi A."/>
            <person name="Hiss M."/>
            <person name="Muchero W."/>
            <person name="Kamisugi Y."/>
            <person name="Saleh O."/>
            <person name="Blanc G."/>
            <person name="Decker E.L."/>
            <person name="van Gessel N."/>
            <person name="Grimwood J."/>
            <person name="Hayes R.D."/>
            <person name="Graham S.W."/>
            <person name="Gunter L.E."/>
            <person name="McDaniel S.F."/>
            <person name="Hoernstein S.N.W."/>
            <person name="Larsson A."/>
            <person name="Li F.W."/>
            <person name="Perroud P.F."/>
            <person name="Phillips J."/>
            <person name="Ranjan P."/>
            <person name="Rokshar D.S."/>
            <person name="Rothfels C.J."/>
            <person name="Schneider L."/>
            <person name="Shu S."/>
            <person name="Stevenson D.W."/>
            <person name="Thummler F."/>
            <person name="Tillich M."/>
            <person name="Villarreal Aguilar J.C."/>
            <person name="Widiez T."/>
            <person name="Wong G.K."/>
            <person name="Wymore A."/>
            <person name="Zhang Y."/>
            <person name="Zimmer A.D."/>
            <person name="Quatrano R.S."/>
            <person name="Mayer K.F.X."/>
            <person name="Goodstein D."/>
            <person name="Casacuberta J.M."/>
            <person name="Vandepoele K."/>
            <person name="Reski R."/>
            <person name="Cuming A.C."/>
            <person name="Tuskan G.A."/>
            <person name="Maumus F."/>
            <person name="Salse J."/>
            <person name="Schmutz J."/>
            <person name="Rensing S.A."/>
        </authorList>
    </citation>
    <scope>NUCLEOTIDE SEQUENCE [LARGE SCALE GENOMIC DNA]</scope>
    <source>
        <strain evidence="10 11">cv. Gransden 2004</strain>
    </source>
</reference>
<evidence type="ECO:0000256" key="7">
    <source>
        <dbReference type="SAM" id="MobiDB-lite"/>
    </source>
</evidence>
<dbReference type="EnsemblPlants" id="Pp3c2_1520V3.5">
    <property type="protein sequence ID" value="Pp3c2_1520V3.5"/>
    <property type="gene ID" value="Pp3c2_1520"/>
</dbReference>
<evidence type="ECO:0000313" key="11">
    <source>
        <dbReference type="Proteomes" id="UP000006727"/>
    </source>
</evidence>
<dbReference type="GeneID" id="112275523"/>
<feature type="domain" description="Phosphatidic acid phosphatase type 2/haloperoxidase" evidence="9">
    <location>
        <begin position="99"/>
        <end position="240"/>
    </location>
</feature>
<evidence type="ECO:0000256" key="6">
    <source>
        <dbReference type="ARBA" id="ARBA00023136"/>
    </source>
</evidence>
<evidence type="ECO:0000256" key="8">
    <source>
        <dbReference type="SAM" id="Phobius"/>
    </source>
</evidence>
<evidence type="ECO:0000256" key="3">
    <source>
        <dbReference type="ARBA" id="ARBA00022692"/>
    </source>
</evidence>
<dbReference type="OrthoDB" id="10030083at2759"/>
<dbReference type="SUPFAM" id="SSF48317">
    <property type="entry name" value="Acid phosphatase/Vanadium-dependent haloperoxidase"/>
    <property type="match status" value="1"/>
</dbReference>
<dbReference type="Gramene" id="Pp3c2_1520V3.8">
    <property type="protein sequence ID" value="Pp3c2_1520V3.8"/>
    <property type="gene ID" value="Pp3c2_1520"/>
</dbReference>
<evidence type="ECO:0000313" key="10">
    <source>
        <dbReference type="EnsemblPlants" id="Pp3c2_1520V3.8"/>
    </source>
</evidence>
<dbReference type="Gramene" id="Pp3c2_1520V3.9">
    <property type="protein sequence ID" value="Pp3c2_1520V3.9"/>
    <property type="gene ID" value="Pp3c2_1520"/>
</dbReference>
<dbReference type="EnsemblPlants" id="Pp3c2_1520V3.6">
    <property type="protein sequence ID" value="Pp3c2_1520V3.6"/>
    <property type="gene ID" value="Pp3c2_1520"/>
</dbReference>
<dbReference type="FunFam" id="1.20.144.10:FF:000001">
    <property type="entry name" value="Lipid phosphate phosphatase 2"/>
    <property type="match status" value="1"/>
</dbReference>
<proteinExistence type="inferred from homology"/>
<dbReference type="SMART" id="SM00014">
    <property type="entry name" value="acidPPc"/>
    <property type="match status" value="1"/>
</dbReference>
<gene>
    <name evidence="10" type="primary">LOC112275523</name>
</gene>
<dbReference type="InterPro" id="IPR036938">
    <property type="entry name" value="PAP2/HPO_sf"/>
</dbReference>
<dbReference type="GO" id="GO:0046839">
    <property type="term" value="P:phospholipid dephosphorylation"/>
    <property type="evidence" value="ECO:0000318"/>
    <property type="project" value="GO_Central"/>
</dbReference>
<feature type="transmembrane region" description="Helical" evidence="8">
    <location>
        <begin position="169"/>
        <end position="188"/>
    </location>
</feature>
<reference evidence="10 11" key="1">
    <citation type="journal article" date="2008" name="Science">
        <title>The Physcomitrella genome reveals evolutionary insights into the conquest of land by plants.</title>
        <authorList>
            <person name="Rensing S."/>
            <person name="Lang D."/>
            <person name="Zimmer A."/>
            <person name="Terry A."/>
            <person name="Salamov A."/>
            <person name="Shapiro H."/>
            <person name="Nishiyama T."/>
            <person name="Perroud P.-F."/>
            <person name="Lindquist E."/>
            <person name="Kamisugi Y."/>
            <person name="Tanahashi T."/>
            <person name="Sakakibara K."/>
            <person name="Fujita T."/>
            <person name="Oishi K."/>
            <person name="Shin-I T."/>
            <person name="Kuroki Y."/>
            <person name="Toyoda A."/>
            <person name="Suzuki Y."/>
            <person name="Hashimoto A."/>
            <person name="Yamaguchi K."/>
            <person name="Sugano A."/>
            <person name="Kohara Y."/>
            <person name="Fujiyama A."/>
            <person name="Anterola A."/>
            <person name="Aoki S."/>
            <person name="Ashton N."/>
            <person name="Barbazuk W.B."/>
            <person name="Barker E."/>
            <person name="Bennetzen J."/>
            <person name="Bezanilla M."/>
            <person name="Blankenship R."/>
            <person name="Cho S.H."/>
            <person name="Dutcher S."/>
            <person name="Estelle M."/>
            <person name="Fawcett J.A."/>
            <person name="Gundlach H."/>
            <person name="Hanada K."/>
            <person name="Heyl A."/>
            <person name="Hicks K.A."/>
            <person name="Hugh J."/>
            <person name="Lohr M."/>
            <person name="Mayer K."/>
            <person name="Melkozernov A."/>
            <person name="Murata T."/>
            <person name="Nelson D."/>
            <person name="Pils B."/>
            <person name="Prigge M."/>
            <person name="Reiss B."/>
            <person name="Renner T."/>
            <person name="Rombauts S."/>
            <person name="Rushton P."/>
            <person name="Sanderfoot A."/>
            <person name="Schween G."/>
            <person name="Shiu S.-H."/>
            <person name="Stueber K."/>
            <person name="Theodoulou F.L."/>
            <person name="Tu H."/>
            <person name="Van de Peer Y."/>
            <person name="Verrier P.J."/>
            <person name="Waters E."/>
            <person name="Wood A."/>
            <person name="Yang L."/>
            <person name="Cove D."/>
            <person name="Cuming A."/>
            <person name="Hasebe M."/>
            <person name="Lucas S."/>
            <person name="Mishler D.B."/>
            <person name="Reski R."/>
            <person name="Grigoriev I."/>
            <person name="Quatrano R.S."/>
            <person name="Boore J.L."/>
        </authorList>
    </citation>
    <scope>NUCLEOTIDE SEQUENCE [LARGE SCALE GENOMIC DNA]</scope>
    <source>
        <strain evidence="10 11">cv. Gransden 2004</strain>
    </source>
</reference>
<feature type="transmembrane region" description="Helical" evidence="8">
    <location>
        <begin position="64"/>
        <end position="86"/>
    </location>
</feature>
<organism evidence="10 11">
    <name type="scientific">Physcomitrium patens</name>
    <name type="common">Spreading-leaved earth moss</name>
    <name type="synonym">Physcomitrella patens</name>
    <dbReference type="NCBI Taxonomy" id="3218"/>
    <lineage>
        <taxon>Eukaryota</taxon>
        <taxon>Viridiplantae</taxon>
        <taxon>Streptophyta</taxon>
        <taxon>Embryophyta</taxon>
        <taxon>Bryophyta</taxon>
        <taxon>Bryophytina</taxon>
        <taxon>Bryopsida</taxon>
        <taxon>Funariidae</taxon>
        <taxon>Funariales</taxon>
        <taxon>Funariaceae</taxon>
        <taxon>Physcomitrium</taxon>
    </lineage>
</organism>
<keyword evidence="11" id="KW-1185">Reference proteome</keyword>
<reference evidence="10" key="3">
    <citation type="submission" date="2020-12" db="UniProtKB">
        <authorList>
            <consortium name="EnsemblPlants"/>
        </authorList>
    </citation>
    <scope>IDENTIFICATION</scope>
</reference>
<dbReference type="Gene3D" id="1.20.144.10">
    <property type="entry name" value="Phosphatidic acid phosphatase type 2/haloperoxidase"/>
    <property type="match status" value="1"/>
</dbReference>
<dbReference type="EnsemblPlants" id="Pp3c2_1520V3.9">
    <property type="protein sequence ID" value="Pp3c2_1520V3.9"/>
    <property type="gene ID" value="Pp3c2_1520"/>
</dbReference>
<keyword evidence="6 8" id="KW-0472">Membrane</keyword>
<comment type="similarity">
    <text evidence="2">Belongs to the PA-phosphatase related phosphoesterase family.</text>
</comment>
<dbReference type="EnsemblPlants" id="Pp3c2_1520V3.3">
    <property type="protein sequence ID" value="Pp3c2_1520V3.3"/>
    <property type="gene ID" value="Pp3c2_1520"/>
</dbReference>
<evidence type="ECO:0000256" key="2">
    <source>
        <dbReference type="ARBA" id="ARBA00008816"/>
    </source>
</evidence>
<feature type="transmembrane region" description="Helical" evidence="8">
    <location>
        <begin position="98"/>
        <end position="119"/>
    </location>
</feature>
<accession>A9TJA5</accession>
<evidence type="ECO:0000256" key="1">
    <source>
        <dbReference type="ARBA" id="ARBA00004141"/>
    </source>
</evidence>
<dbReference type="InterPro" id="IPR000326">
    <property type="entry name" value="PAP2/HPO"/>
</dbReference>
<dbReference type="GO" id="GO:0008195">
    <property type="term" value="F:phosphatidate phosphatase activity"/>
    <property type="evidence" value="ECO:0000318"/>
    <property type="project" value="GO_Central"/>
</dbReference>
<feature type="region of interest" description="Disordered" evidence="7">
    <location>
        <begin position="259"/>
        <end position="301"/>
    </location>
</feature>
<dbReference type="Pfam" id="PF01569">
    <property type="entry name" value="PAP2"/>
    <property type="match status" value="1"/>
</dbReference>
<dbReference type="InterPro" id="IPR043216">
    <property type="entry name" value="PAP-like"/>
</dbReference>
<dbReference type="RefSeq" id="XP_024361714.1">
    <property type="nucleotide sequence ID" value="XM_024505946.2"/>
</dbReference>
<keyword evidence="5 8" id="KW-1133">Transmembrane helix</keyword>
<dbReference type="EMBL" id="ABEU02000002">
    <property type="status" value="NOT_ANNOTATED_CDS"/>
    <property type="molecule type" value="Genomic_DNA"/>
</dbReference>
<feature type="transmembrane region" description="Helical" evidence="8">
    <location>
        <begin position="22"/>
        <end position="44"/>
    </location>
</feature>
<feature type="compositionally biased region" description="Polar residues" evidence="7">
    <location>
        <begin position="263"/>
        <end position="278"/>
    </location>
</feature>
<dbReference type="Gramene" id="Pp3c2_1520V3.3">
    <property type="protein sequence ID" value="Pp3c2_1520V3.3"/>
    <property type="gene ID" value="Pp3c2_1520"/>
</dbReference>
<comment type="subcellular location">
    <subcellularLocation>
        <location evidence="1">Membrane</location>
        <topology evidence="1">Multi-pass membrane protein</topology>
    </subcellularLocation>
</comment>
<dbReference type="RefSeq" id="XP_024361723.1">
    <property type="nucleotide sequence ID" value="XM_024505955.2"/>
</dbReference>
<evidence type="ECO:0000256" key="4">
    <source>
        <dbReference type="ARBA" id="ARBA00022801"/>
    </source>
</evidence>
<evidence type="ECO:0000256" key="5">
    <source>
        <dbReference type="ARBA" id="ARBA00022989"/>
    </source>
</evidence>
<sequence length="301" mass="33487">METDTVPDLKIGKLFRCHLTDWFAIVGLLALWGACQVITPFQRYVGAANFTTASIMYPYKSNTIPFQSVPAIALLVPLFFIFVHFFHRRSVRDLHHAFLGLLTTVALTALVTDAIKIGIGRPRPHFYARCFGSTTAIAQYDNIGNVICRTPPALMKEAYKSFPSGHTSWSFAGLGYLSMYLAGKLGVFDHGGHSWKLFPVVLPVLGATFVAITRVDDYWHHWTDVCTGAAIGLLSAYFCYRQHFPSLFDDAPSIPYAHRPRAVSSQSSSQTNARQSQALDRDSSKEMTNDLERGSSQIPML</sequence>
<dbReference type="AlphaFoldDB" id="A9TJA5"/>
<protein>
    <recommendedName>
        <fullName evidence="9">Phosphatidic acid phosphatase type 2/haloperoxidase domain-containing protein</fullName>
    </recommendedName>
</protein>
<feature type="transmembrane region" description="Helical" evidence="8">
    <location>
        <begin position="219"/>
        <end position="240"/>
    </location>
</feature>
<name>A9TJA5_PHYPA</name>
<dbReference type="RefSeq" id="XP_024361733.1">
    <property type="nucleotide sequence ID" value="XM_024505965.2"/>
</dbReference>
<dbReference type="EnsemblPlants" id="Pp3c2_1520V3.8">
    <property type="protein sequence ID" value="Pp3c2_1520V3.8"/>
    <property type="gene ID" value="Pp3c2_1520"/>
</dbReference>
<dbReference type="GO" id="GO:0006644">
    <property type="term" value="P:phospholipid metabolic process"/>
    <property type="evidence" value="ECO:0000318"/>
    <property type="project" value="GO_Central"/>
</dbReference>
<keyword evidence="4" id="KW-0378">Hydrolase</keyword>
<feature type="compositionally biased region" description="Basic and acidic residues" evidence="7">
    <location>
        <begin position="279"/>
        <end position="293"/>
    </location>
</feature>
<dbReference type="Gramene" id="Pp3c2_1520V3.6">
    <property type="protein sequence ID" value="Pp3c2_1520V3.6"/>
    <property type="gene ID" value="Pp3c2_1520"/>
</dbReference>
<dbReference type="PANTHER" id="PTHR10165:SF203">
    <property type="entry name" value="LIPID PHOSPHATE PHOSPHATASE 3, CHLOROPLASTIC-RELATED"/>
    <property type="match status" value="1"/>
</dbReference>
<evidence type="ECO:0000259" key="9">
    <source>
        <dbReference type="SMART" id="SM00014"/>
    </source>
</evidence>
<dbReference type="PANTHER" id="PTHR10165">
    <property type="entry name" value="LIPID PHOSPHATE PHOSPHATASE"/>
    <property type="match status" value="1"/>
</dbReference>
<dbReference type="eggNOG" id="KOG3030">
    <property type="taxonomic scope" value="Eukaryota"/>
</dbReference>
<feature type="transmembrane region" description="Helical" evidence="8">
    <location>
        <begin position="195"/>
        <end position="213"/>
    </location>
</feature>
<dbReference type="Gramene" id="Pp3c2_1520V3.4">
    <property type="protein sequence ID" value="Pp3c2_1520V3.4"/>
    <property type="gene ID" value="Pp3c2_1520"/>
</dbReference>
<dbReference type="EnsemblPlants" id="Pp3c2_1520V3.4">
    <property type="protein sequence ID" value="Pp3c2_1520V3.4"/>
    <property type="gene ID" value="Pp3c2_1520"/>
</dbReference>
<dbReference type="Proteomes" id="UP000006727">
    <property type="component" value="Chromosome 2"/>
</dbReference>
<dbReference type="Gramene" id="Pp3c2_1520V3.5">
    <property type="protein sequence ID" value="Pp3c2_1520V3.5"/>
    <property type="gene ID" value="Pp3c2_1520"/>
</dbReference>